<dbReference type="InterPro" id="IPR042776">
    <property type="entry name" value="Ribosomal_mL53_fung"/>
</dbReference>
<dbReference type="GeneID" id="30980971"/>
<evidence type="ECO:0000256" key="6">
    <source>
        <dbReference type="ARBA" id="ARBA00035180"/>
    </source>
</evidence>
<name>A0A1E4SKJ5_9ASCO</name>
<evidence type="ECO:0000256" key="4">
    <source>
        <dbReference type="ARBA" id="ARBA00023128"/>
    </source>
</evidence>
<dbReference type="GO" id="GO:0003735">
    <property type="term" value="F:structural constituent of ribosome"/>
    <property type="evidence" value="ECO:0007669"/>
    <property type="project" value="EnsemblFungi"/>
</dbReference>
<evidence type="ECO:0000256" key="5">
    <source>
        <dbReference type="ARBA" id="ARBA00023274"/>
    </source>
</evidence>
<comment type="similarity">
    <text evidence="2">Belongs to the mitochondrion-specific ribosomal protein mL53 family.</text>
</comment>
<dbReference type="STRING" id="984487.A0A1E4SKJ5"/>
<dbReference type="FunFam" id="3.40.30.10:FF:000260">
    <property type="entry name" value="Mitochondrial ribosomal protein L44"/>
    <property type="match status" value="1"/>
</dbReference>
<evidence type="ECO:0000313" key="9">
    <source>
        <dbReference type="Proteomes" id="UP000094285"/>
    </source>
</evidence>
<dbReference type="RefSeq" id="XP_020065157.1">
    <property type="nucleotide sequence ID" value="XM_020206834.1"/>
</dbReference>
<keyword evidence="9" id="KW-1185">Reference proteome</keyword>
<dbReference type="GO" id="GO:0005762">
    <property type="term" value="C:mitochondrial large ribosomal subunit"/>
    <property type="evidence" value="ECO:0007669"/>
    <property type="project" value="EnsemblFungi"/>
</dbReference>
<evidence type="ECO:0000256" key="3">
    <source>
        <dbReference type="ARBA" id="ARBA00022980"/>
    </source>
</evidence>
<dbReference type="InterPro" id="IPR019716">
    <property type="entry name" value="Ribosomal_mL53"/>
</dbReference>
<evidence type="ECO:0000256" key="1">
    <source>
        <dbReference type="ARBA" id="ARBA00004173"/>
    </source>
</evidence>
<accession>A0A1E4SKJ5</accession>
<keyword evidence="5" id="KW-0687">Ribonucleoprotein</keyword>
<keyword evidence="4" id="KW-0496">Mitochondrion</keyword>
<organism evidence="8 9">
    <name type="scientific">Suhomyces tanzawaensis NRRL Y-17324</name>
    <dbReference type="NCBI Taxonomy" id="984487"/>
    <lineage>
        <taxon>Eukaryota</taxon>
        <taxon>Fungi</taxon>
        <taxon>Dikarya</taxon>
        <taxon>Ascomycota</taxon>
        <taxon>Saccharomycotina</taxon>
        <taxon>Pichiomycetes</taxon>
        <taxon>Debaryomycetaceae</taxon>
        <taxon>Suhomyces</taxon>
    </lineage>
</organism>
<sequence length="92" mass="10429">MITKYFTNVVVKFDPFTAGGRSARLFLARVPSSAKISCKVLTKTSTDKPSIEVTFRDKNVMKADPVNMNITELREYFDTHSRKLAIQDAIKE</sequence>
<dbReference type="PANTHER" id="PTHR28236:SF1">
    <property type="entry name" value="LARGE RIBOSOMAL SUBUNIT PROTEIN ML53"/>
    <property type="match status" value="1"/>
</dbReference>
<dbReference type="Proteomes" id="UP000094285">
    <property type="component" value="Unassembled WGS sequence"/>
</dbReference>
<evidence type="ECO:0000313" key="8">
    <source>
        <dbReference type="EMBL" id="ODV80035.1"/>
    </source>
</evidence>
<dbReference type="Gene3D" id="3.40.30.10">
    <property type="entry name" value="Glutaredoxin"/>
    <property type="match status" value="1"/>
</dbReference>
<dbReference type="Pfam" id="PF10780">
    <property type="entry name" value="MRP_L53"/>
    <property type="match status" value="1"/>
</dbReference>
<keyword evidence="3" id="KW-0689">Ribosomal protein</keyword>
<dbReference type="EMBL" id="KV453911">
    <property type="protein sequence ID" value="ODV80035.1"/>
    <property type="molecule type" value="Genomic_DNA"/>
</dbReference>
<evidence type="ECO:0000256" key="2">
    <source>
        <dbReference type="ARBA" id="ARBA00005557"/>
    </source>
</evidence>
<protein>
    <recommendedName>
        <fullName evidence="6">Large ribosomal subunit protein mL53</fullName>
    </recommendedName>
    <alternativeName>
        <fullName evidence="7">54S ribosomal protein L44, mitochondrial</fullName>
    </alternativeName>
</protein>
<dbReference type="AlphaFoldDB" id="A0A1E4SKJ5"/>
<proteinExistence type="inferred from homology"/>
<dbReference type="PANTHER" id="PTHR28236">
    <property type="entry name" value="54S RIBOSOMAL PROTEIN L44, MITOCHONDRIAL"/>
    <property type="match status" value="1"/>
</dbReference>
<comment type="subcellular location">
    <subcellularLocation>
        <location evidence="1">Mitochondrion</location>
    </subcellularLocation>
</comment>
<dbReference type="OrthoDB" id="4136894at2759"/>
<evidence type="ECO:0000256" key="7">
    <source>
        <dbReference type="ARBA" id="ARBA00077936"/>
    </source>
</evidence>
<reference evidence="9" key="1">
    <citation type="submission" date="2016-05" db="EMBL/GenBank/DDBJ databases">
        <title>Comparative genomics of biotechnologically important yeasts.</title>
        <authorList>
            <consortium name="DOE Joint Genome Institute"/>
            <person name="Riley R."/>
            <person name="Haridas S."/>
            <person name="Wolfe K.H."/>
            <person name="Lopes M.R."/>
            <person name="Hittinger C.T."/>
            <person name="Goker M."/>
            <person name="Salamov A."/>
            <person name="Wisecaver J."/>
            <person name="Long T.M."/>
            <person name="Aerts A.L."/>
            <person name="Barry K."/>
            <person name="Choi C."/>
            <person name="Clum A."/>
            <person name="Coughlan A.Y."/>
            <person name="Deshpande S."/>
            <person name="Douglass A.P."/>
            <person name="Hanson S.J."/>
            <person name="Klenk H.-P."/>
            <person name="Labutti K."/>
            <person name="Lapidus A."/>
            <person name="Lindquist E."/>
            <person name="Lipzen A."/>
            <person name="Meier-Kolthoff J.P."/>
            <person name="Ohm R.A."/>
            <person name="Otillar R.P."/>
            <person name="Pangilinan J."/>
            <person name="Peng Y."/>
            <person name="Rokas A."/>
            <person name="Rosa C.A."/>
            <person name="Scheuner C."/>
            <person name="Sibirny A.A."/>
            <person name="Slot J.C."/>
            <person name="Stielow J.B."/>
            <person name="Sun H."/>
            <person name="Kurtzman C.P."/>
            <person name="Blackwell M."/>
            <person name="Grigoriev I.V."/>
            <person name="Jeffries T.W."/>
        </authorList>
    </citation>
    <scope>NUCLEOTIDE SEQUENCE [LARGE SCALE GENOMIC DNA]</scope>
    <source>
        <strain evidence="9">NRRL Y-17324</strain>
    </source>
</reference>
<gene>
    <name evidence="8" type="ORF">CANTADRAFT_225516</name>
</gene>